<comment type="caution">
    <text evidence="3">The sequence shown here is derived from an EMBL/GenBank/DDBJ whole genome shotgun (WGS) entry which is preliminary data.</text>
</comment>
<dbReference type="EMBL" id="JAPNKE010000002">
    <property type="protein sequence ID" value="MCY1011026.1"/>
    <property type="molecule type" value="Genomic_DNA"/>
</dbReference>
<keyword evidence="4" id="KW-1185">Reference proteome</keyword>
<name>A0A9X3EVU8_9BACT</name>
<dbReference type="RefSeq" id="WP_267774222.1">
    <property type="nucleotide sequence ID" value="NZ_JAPNKE010000002.1"/>
</dbReference>
<dbReference type="AlphaFoldDB" id="A0A9X3EVU8"/>
<evidence type="ECO:0000313" key="3">
    <source>
        <dbReference type="EMBL" id="MCY1011026.1"/>
    </source>
</evidence>
<sequence length="215" mass="22060">MNAGPGLSEQELREAAAEAGISPEELRRALVERNGPQATGKALVKRSEGAELTQYSAETRLDVPPEQALDVVRRAFAKQVGHTGHRQGPSRADIVDDSAGVVYKIRADGDGQGGALVKVDVDAGAGRSNLALGGFILGGFSLGITAFGALLAPLIMWAGITLGVVGAAALFLAAARLSQGRKRAELIVAQALVEAEEAPALSGPPRAPPGLDDRG</sequence>
<feature type="region of interest" description="Disordered" evidence="1">
    <location>
        <begin position="1"/>
        <end position="21"/>
    </location>
</feature>
<protein>
    <submittedName>
        <fullName evidence="3">Uncharacterized protein</fullName>
    </submittedName>
</protein>
<feature type="transmembrane region" description="Helical" evidence="2">
    <location>
        <begin position="155"/>
        <end position="175"/>
    </location>
</feature>
<dbReference type="Proteomes" id="UP001150924">
    <property type="component" value="Unassembled WGS sequence"/>
</dbReference>
<keyword evidence="2" id="KW-0472">Membrane</keyword>
<organism evidence="3 4">
    <name type="scientific">Nannocystis pusilla</name>
    <dbReference type="NCBI Taxonomy" id="889268"/>
    <lineage>
        <taxon>Bacteria</taxon>
        <taxon>Pseudomonadati</taxon>
        <taxon>Myxococcota</taxon>
        <taxon>Polyangia</taxon>
        <taxon>Nannocystales</taxon>
        <taxon>Nannocystaceae</taxon>
        <taxon>Nannocystis</taxon>
    </lineage>
</organism>
<gene>
    <name evidence="3" type="ORF">OV079_36765</name>
</gene>
<evidence type="ECO:0000313" key="4">
    <source>
        <dbReference type="Proteomes" id="UP001150924"/>
    </source>
</evidence>
<keyword evidence="2" id="KW-1133">Transmembrane helix</keyword>
<evidence type="ECO:0000256" key="1">
    <source>
        <dbReference type="SAM" id="MobiDB-lite"/>
    </source>
</evidence>
<reference evidence="3" key="1">
    <citation type="submission" date="2022-11" db="EMBL/GenBank/DDBJ databases">
        <title>Minimal conservation of predation-associated metabolite biosynthetic gene clusters underscores biosynthetic potential of Myxococcota including descriptions for ten novel species: Archangium lansinium sp. nov., Myxococcus landrumus sp. nov., Nannocystis bai.</title>
        <authorList>
            <person name="Ahearne A."/>
            <person name="Stevens C."/>
            <person name="Phillips K."/>
        </authorList>
    </citation>
    <scope>NUCLEOTIDE SEQUENCE</scope>
    <source>
        <strain evidence="3">Na p29</strain>
    </source>
</reference>
<evidence type="ECO:0000256" key="2">
    <source>
        <dbReference type="SAM" id="Phobius"/>
    </source>
</evidence>
<accession>A0A9X3EVU8</accession>
<feature type="transmembrane region" description="Helical" evidence="2">
    <location>
        <begin position="130"/>
        <end position="149"/>
    </location>
</feature>
<proteinExistence type="predicted"/>
<keyword evidence="2" id="KW-0812">Transmembrane</keyword>